<evidence type="ECO:0000313" key="3">
    <source>
        <dbReference type="Proteomes" id="UP000305874"/>
    </source>
</evidence>
<name>A0A5S3Z220_9GAMM</name>
<evidence type="ECO:0000256" key="1">
    <source>
        <dbReference type="SAM" id="SignalP"/>
    </source>
</evidence>
<feature type="signal peptide" evidence="1">
    <location>
        <begin position="1"/>
        <end position="20"/>
    </location>
</feature>
<dbReference type="RefSeq" id="WP_138549001.1">
    <property type="nucleotide sequence ID" value="NZ_PNCG01000022.1"/>
</dbReference>
<dbReference type="EMBL" id="PNCG01000022">
    <property type="protein sequence ID" value="TMP85606.1"/>
    <property type="molecule type" value="Genomic_DNA"/>
</dbReference>
<gene>
    <name evidence="2" type="ORF">CWC05_17610</name>
</gene>
<evidence type="ECO:0000313" key="2">
    <source>
        <dbReference type="EMBL" id="TMP85606.1"/>
    </source>
</evidence>
<organism evidence="2 3">
    <name type="scientific">Pseudoalteromonas ruthenica</name>
    <dbReference type="NCBI Taxonomy" id="151081"/>
    <lineage>
        <taxon>Bacteria</taxon>
        <taxon>Pseudomonadati</taxon>
        <taxon>Pseudomonadota</taxon>
        <taxon>Gammaproteobacteria</taxon>
        <taxon>Alteromonadales</taxon>
        <taxon>Pseudoalteromonadaceae</taxon>
        <taxon>Pseudoalteromonas</taxon>
    </lineage>
</organism>
<dbReference type="SUPFAM" id="SSF54427">
    <property type="entry name" value="NTF2-like"/>
    <property type="match status" value="1"/>
</dbReference>
<reference evidence="3" key="2">
    <citation type="submission" date="2019-06" db="EMBL/GenBank/DDBJ databases">
        <title>Co-occurence of chitin degradation, pigmentation and bioactivity in marine Pseudoalteromonas.</title>
        <authorList>
            <person name="Sonnenschein E.C."/>
            <person name="Bech P.K."/>
        </authorList>
    </citation>
    <scope>NUCLEOTIDE SEQUENCE [LARGE SCALE GENOMIC DNA]</scope>
    <source>
        <strain evidence="3">S2897</strain>
    </source>
</reference>
<feature type="chain" id="PRO_5024425624" description="SnoaL-like domain-containing protein" evidence="1">
    <location>
        <begin position="21"/>
        <end position="165"/>
    </location>
</feature>
<dbReference type="Gene3D" id="3.10.450.50">
    <property type="match status" value="1"/>
</dbReference>
<sequence length="165" mass="19174">MKVQRLLILLLVCFHSFLYASESPKHSHKQIVKVVDDFMLAIKNKDEQSFTDLFYSNNVPWLGVNPEKRKGNLPSNDGIIYANHLGFIGWIASSEENIEEKYWDLTIRSDGEIASVYFKYSFHIGDYKMNWGDETWDLIKTIDGWKIVSVIYSATYNPNPRSDKN</sequence>
<keyword evidence="1" id="KW-0732">Signal</keyword>
<dbReference type="Proteomes" id="UP000305874">
    <property type="component" value="Unassembled WGS sequence"/>
</dbReference>
<dbReference type="AlphaFoldDB" id="A0A5S3Z220"/>
<reference evidence="2 3" key="1">
    <citation type="submission" date="2017-12" db="EMBL/GenBank/DDBJ databases">
        <authorList>
            <person name="Paulsen S."/>
            <person name="Gram L.K."/>
        </authorList>
    </citation>
    <scope>NUCLEOTIDE SEQUENCE [LARGE SCALE GENOMIC DNA]</scope>
    <source>
        <strain evidence="2 3">S2897</strain>
    </source>
</reference>
<evidence type="ECO:0008006" key="4">
    <source>
        <dbReference type="Google" id="ProtNLM"/>
    </source>
</evidence>
<comment type="caution">
    <text evidence="2">The sequence shown here is derived from an EMBL/GenBank/DDBJ whole genome shotgun (WGS) entry which is preliminary data.</text>
</comment>
<protein>
    <recommendedName>
        <fullName evidence="4">SnoaL-like domain-containing protein</fullName>
    </recommendedName>
</protein>
<proteinExistence type="predicted"/>
<accession>A0A5S3Z220</accession>
<dbReference type="InterPro" id="IPR032710">
    <property type="entry name" value="NTF2-like_dom_sf"/>
</dbReference>